<evidence type="ECO:0000313" key="2">
    <source>
        <dbReference type="EMBL" id="MEQ2192406.1"/>
    </source>
</evidence>
<protein>
    <submittedName>
        <fullName evidence="2">Uncharacterized protein</fullName>
    </submittedName>
</protein>
<keyword evidence="1" id="KW-0472">Membrane</keyword>
<proteinExistence type="predicted"/>
<reference evidence="2 3" key="1">
    <citation type="submission" date="2021-06" db="EMBL/GenBank/DDBJ databases">
        <authorList>
            <person name="Palmer J.M."/>
        </authorList>
    </citation>
    <scope>NUCLEOTIDE SEQUENCE [LARGE SCALE GENOMIC DNA]</scope>
    <source>
        <strain evidence="2 3">XC_2019</strain>
        <tissue evidence="2">Muscle</tissue>
    </source>
</reference>
<comment type="caution">
    <text evidence="2">The sequence shown here is derived from an EMBL/GenBank/DDBJ whole genome shotgun (WGS) entry which is preliminary data.</text>
</comment>
<organism evidence="2 3">
    <name type="scientific">Xenoophorus captivus</name>
    <dbReference type="NCBI Taxonomy" id="1517983"/>
    <lineage>
        <taxon>Eukaryota</taxon>
        <taxon>Metazoa</taxon>
        <taxon>Chordata</taxon>
        <taxon>Craniata</taxon>
        <taxon>Vertebrata</taxon>
        <taxon>Euteleostomi</taxon>
        <taxon>Actinopterygii</taxon>
        <taxon>Neopterygii</taxon>
        <taxon>Teleostei</taxon>
        <taxon>Neoteleostei</taxon>
        <taxon>Acanthomorphata</taxon>
        <taxon>Ovalentaria</taxon>
        <taxon>Atherinomorphae</taxon>
        <taxon>Cyprinodontiformes</taxon>
        <taxon>Goodeidae</taxon>
        <taxon>Xenoophorus</taxon>
    </lineage>
</organism>
<keyword evidence="1" id="KW-1133">Transmembrane helix</keyword>
<keyword evidence="3" id="KW-1185">Reference proteome</keyword>
<dbReference type="EMBL" id="JAHRIN010002411">
    <property type="protein sequence ID" value="MEQ2192406.1"/>
    <property type="molecule type" value="Genomic_DNA"/>
</dbReference>
<evidence type="ECO:0000313" key="3">
    <source>
        <dbReference type="Proteomes" id="UP001434883"/>
    </source>
</evidence>
<dbReference type="Proteomes" id="UP001434883">
    <property type="component" value="Unassembled WGS sequence"/>
</dbReference>
<keyword evidence="1" id="KW-0812">Transmembrane</keyword>
<name>A0ABV0Q9B6_9TELE</name>
<feature type="transmembrane region" description="Helical" evidence="1">
    <location>
        <begin position="20"/>
        <end position="42"/>
    </location>
</feature>
<feature type="non-terminal residue" evidence="2">
    <location>
        <position position="1"/>
    </location>
</feature>
<sequence>PHFKALWQNNRKLPEIAGSSLLFGNWMQLGETLLEFFFLFLFCNANYISRKVVEV</sequence>
<accession>A0ABV0Q9B6</accession>
<evidence type="ECO:0000256" key="1">
    <source>
        <dbReference type="SAM" id="Phobius"/>
    </source>
</evidence>
<gene>
    <name evidence="2" type="ORF">XENOCAPTIV_011243</name>
</gene>